<keyword evidence="2" id="KW-1185">Reference proteome</keyword>
<dbReference type="EMBL" id="KL142382">
    <property type="protein sequence ID" value="KDR74626.1"/>
    <property type="molecule type" value="Genomic_DNA"/>
</dbReference>
<name>A0A067SUQ9_GALM3</name>
<organism evidence="1 2">
    <name type="scientific">Galerina marginata (strain CBS 339.88)</name>
    <dbReference type="NCBI Taxonomy" id="685588"/>
    <lineage>
        <taxon>Eukaryota</taxon>
        <taxon>Fungi</taxon>
        <taxon>Dikarya</taxon>
        <taxon>Basidiomycota</taxon>
        <taxon>Agaricomycotina</taxon>
        <taxon>Agaricomycetes</taxon>
        <taxon>Agaricomycetidae</taxon>
        <taxon>Agaricales</taxon>
        <taxon>Agaricineae</taxon>
        <taxon>Strophariaceae</taxon>
        <taxon>Galerina</taxon>
    </lineage>
</organism>
<evidence type="ECO:0000313" key="2">
    <source>
        <dbReference type="Proteomes" id="UP000027222"/>
    </source>
</evidence>
<dbReference type="OrthoDB" id="2871619at2759"/>
<sequence>MSLLDLPPELVQAILDHIRDDKKLLYALSITCRFLNPHANRLLYSRVRLHYHPDLFRFSRTMLDNPRLASSVRSFSGPLFHVRLSEASDPLEGWLQNIVNLRYLHLTPCPKTQFRLESLEVCYYGARSIPSKDLMQVHPDFVNISNFIFGLLEAWPLSPLAFPGLKVLRGSIYAASAVLPGRKVIRFEWDYLFKELARVPAEVISSMSDQLDKLRSLSFWANDMLPIEMFGALPNISLKSLRFLEIQKMHEQVSSLANPLVLF</sequence>
<gene>
    <name evidence="1" type="ORF">GALMADRAFT_211648</name>
</gene>
<reference evidence="2" key="1">
    <citation type="journal article" date="2014" name="Proc. Natl. Acad. Sci. U.S.A.">
        <title>Extensive sampling of basidiomycete genomes demonstrates inadequacy of the white-rot/brown-rot paradigm for wood decay fungi.</title>
        <authorList>
            <person name="Riley R."/>
            <person name="Salamov A.A."/>
            <person name="Brown D.W."/>
            <person name="Nagy L.G."/>
            <person name="Floudas D."/>
            <person name="Held B.W."/>
            <person name="Levasseur A."/>
            <person name="Lombard V."/>
            <person name="Morin E."/>
            <person name="Otillar R."/>
            <person name="Lindquist E.A."/>
            <person name="Sun H."/>
            <person name="LaButti K.M."/>
            <person name="Schmutz J."/>
            <person name="Jabbour D."/>
            <person name="Luo H."/>
            <person name="Baker S.E."/>
            <person name="Pisabarro A.G."/>
            <person name="Walton J.D."/>
            <person name="Blanchette R.A."/>
            <person name="Henrissat B."/>
            <person name="Martin F."/>
            <person name="Cullen D."/>
            <person name="Hibbett D.S."/>
            <person name="Grigoriev I.V."/>
        </authorList>
    </citation>
    <scope>NUCLEOTIDE SEQUENCE [LARGE SCALE GENOMIC DNA]</scope>
    <source>
        <strain evidence="2">CBS 339.88</strain>
    </source>
</reference>
<proteinExistence type="predicted"/>
<evidence type="ECO:0000313" key="1">
    <source>
        <dbReference type="EMBL" id="KDR74626.1"/>
    </source>
</evidence>
<dbReference type="AlphaFoldDB" id="A0A067SUQ9"/>
<dbReference type="Proteomes" id="UP000027222">
    <property type="component" value="Unassembled WGS sequence"/>
</dbReference>
<evidence type="ECO:0008006" key="3">
    <source>
        <dbReference type="Google" id="ProtNLM"/>
    </source>
</evidence>
<dbReference type="HOGENOM" id="CLU_064117_0_0_1"/>
<protein>
    <recommendedName>
        <fullName evidence="3">F-box domain-containing protein</fullName>
    </recommendedName>
</protein>
<accession>A0A067SUQ9</accession>